<feature type="compositionally biased region" description="Low complexity" evidence="1">
    <location>
        <begin position="123"/>
        <end position="133"/>
    </location>
</feature>
<dbReference type="Gene3D" id="3.80.10.10">
    <property type="entry name" value="Ribonuclease Inhibitor"/>
    <property type="match status" value="1"/>
</dbReference>
<name>A0A368S905_SETIT</name>
<evidence type="ECO:0000256" key="1">
    <source>
        <dbReference type="SAM" id="MobiDB-lite"/>
    </source>
</evidence>
<dbReference type="PANTHER" id="PTHR34223">
    <property type="entry name" value="OS11G0201299 PROTEIN"/>
    <property type="match status" value="1"/>
</dbReference>
<reference evidence="2" key="2">
    <citation type="submission" date="2015-07" db="EMBL/GenBank/DDBJ databases">
        <authorList>
            <person name="Noorani M."/>
        </authorList>
    </citation>
    <scope>NUCLEOTIDE SEQUENCE</scope>
    <source>
        <strain evidence="2">Yugu1</strain>
    </source>
</reference>
<accession>A0A368S905</accession>
<feature type="region of interest" description="Disordered" evidence="1">
    <location>
        <begin position="40"/>
        <end position="62"/>
    </location>
</feature>
<proteinExistence type="predicted"/>
<evidence type="ECO:0000313" key="2">
    <source>
        <dbReference type="EMBL" id="RCV38922.1"/>
    </source>
</evidence>
<feature type="compositionally biased region" description="Acidic residues" evidence="1">
    <location>
        <begin position="90"/>
        <end position="122"/>
    </location>
</feature>
<feature type="compositionally biased region" description="Basic and acidic residues" evidence="1">
    <location>
        <begin position="53"/>
        <end position="62"/>
    </location>
</feature>
<dbReference type="PANTHER" id="PTHR34223:SF27">
    <property type="entry name" value="F-BOX DOMAIN-CONTAINING PROTEIN"/>
    <property type="match status" value="1"/>
</dbReference>
<dbReference type="SUPFAM" id="SSF52047">
    <property type="entry name" value="RNI-like"/>
    <property type="match status" value="1"/>
</dbReference>
<gene>
    <name evidence="2" type="ORF">SETIT_8G181300v2</name>
</gene>
<dbReference type="STRING" id="4555.A0A368S905"/>
<evidence type="ECO:0008006" key="3">
    <source>
        <dbReference type="Google" id="ProtNLM"/>
    </source>
</evidence>
<dbReference type="InterPro" id="IPR053197">
    <property type="entry name" value="F-box_SCFL_complex_component"/>
</dbReference>
<sequence>MSFMKARQVVQTCVLSKRWRHLLRSVPCLDVDHDEFKKTARASEDGSYSSGDHSSDSNDDQWRHHWRRPWLGVGLGVDRNVFNTVIASDDNSDSLGDDNSDSDDDIHDSDDDTPDSDSDSDGDCSGSNLGSSDANVDDDNHKDKEKDKDWEDFEDFTANLMLRCNIAQLDSFRLHIIGSRAPEFGDRQAADGSHVGLSSGSWCLKRLHLCHVILDNHFVKHVRSVCHSLEDLDLDDCTCKIRSITSHSLKTLILKNCRWCNLSKITSTTLKTLVIDGSSNTDDCVLVILAPAVAYLHLAVNVDHFCGGISITSHRYGAFTSRLCGDQFKFLCSISKVTSLELSGVGTKVLAKEPTFLEFKNLRNLLLVNCDLSDDCHTLAFFLQSSPILEKLTLRHCQFPKCPNKKKGTPILNKISSSVLHGLDLLCENLKVEIIYRHGYGPHLLQLLLRVSVNLSQKKH</sequence>
<dbReference type="AlphaFoldDB" id="A0A368S905"/>
<organism evidence="2">
    <name type="scientific">Setaria italica</name>
    <name type="common">Foxtail millet</name>
    <name type="synonym">Panicum italicum</name>
    <dbReference type="NCBI Taxonomy" id="4555"/>
    <lineage>
        <taxon>Eukaryota</taxon>
        <taxon>Viridiplantae</taxon>
        <taxon>Streptophyta</taxon>
        <taxon>Embryophyta</taxon>
        <taxon>Tracheophyta</taxon>
        <taxon>Spermatophyta</taxon>
        <taxon>Magnoliopsida</taxon>
        <taxon>Liliopsida</taxon>
        <taxon>Poales</taxon>
        <taxon>Poaceae</taxon>
        <taxon>PACMAD clade</taxon>
        <taxon>Panicoideae</taxon>
        <taxon>Panicodae</taxon>
        <taxon>Paniceae</taxon>
        <taxon>Cenchrinae</taxon>
        <taxon>Setaria</taxon>
    </lineage>
</organism>
<protein>
    <recommendedName>
        <fullName evidence="3">F-box domain-containing protein</fullName>
    </recommendedName>
</protein>
<dbReference type="EMBL" id="CM003535">
    <property type="protein sequence ID" value="RCV38922.1"/>
    <property type="molecule type" value="Genomic_DNA"/>
</dbReference>
<dbReference type="OrthoDB" id="691290at2759"/>
<reference evidence="2" key="1">
    <citation type="journal article" date="2012" name="Nat. Biotechnol.">
        <title>Reference genome sequence of the model plant Setaria.</title>
        <authorList>
            <person name="Bennetzen J.L."/>
            <person name="Schmutz J."/>
            <person name="Wang H."/>
            <person name="Percifield R."/>
            <person name="Hawkins J."/>
            <person name="Pontaroli A.C."/>
            <person name="Estep M."/>
            <person name="Feng L."/>
            <person name="Vaughn J.N."/>
            <person name="Grimwood J."/>
            <person name="Jenkins J."/>
            <person name="Barry K."/>
            <person name="Lindquist E."/>
            <person name="Hellsten U."/>
            <person name="Deshpande S."/>
            <person name="Wang X."/>
            <person name="Wu X."/>
            <person name="Mitros T."/>
            <person name="Triplett J."/>
            <person name="Yang X."/>
            <person name="Ye C.Y."/>
            <person name="Mauro-Herrera M."/>
            <person name="Wang L."/>
            <person name="Li P."/>
            <person name="Sharma M."/>
            <person name="Sharma R."/>
            <person name="Ronald P.C."/>
            <person name="Panaud O."/>
            <person name="Kellogg E.A."/>
            <person name="Brutnell T.P."/>
            <person name="Doust A.N."/>
            <person name="Tuskan G.A."/>
            <person name="Rokhsar D."/>
            <person name="Devos K.M."/>
        </authorList>
    </citation>
    <scope>NUCLEOTIDE SEQUENCE [LARGE SCALE GENOMIC DNA]</scope>
    <source>
        <strain evidence="2">Yugu1</strain>
    </source>
</reference>
<dbReference type="InterPro" id="IPR032675">
    <property type="entry name" value="LRR_dom_sf"/>
</dbReference>
<feature type="region of interest" description="Disordered" evidence="1">
    <location>
        <begin position="88"/>
        <end position="146"/>
    </location>
</feature>